<evidence type="ECO:0000313" key="3">
    <source>
        <dbReference type="Proteomes" id="UP000053477"/>
    </source>
</evidence>
<reference evidence="2 3" key="1">
    <citation type="submission" date="2015-04" db="EMBL/GenBank/DDBJ databases">
        <title>Complete genome sequence of Schizopora paradoxa KUC8140, a cosmopolitan wood degrader in East Asia.</title>
        <authorList>
            <consortium name="DOE Joint Genome Institute"/>
            <person name="Min B."/>
            <person name="Park H."/>
            <person name="Jang Y."/>
            <person name="Kim J.-J."/>
            <person name="Kim K.H."/>
            <person name="Pangilinan J."/>
            <person name="Lipzen A."/>
            <person name="Riley R."/>
            <person name="Grigoriev I.V."/>
            <person name="Spatafora J.W."/>
            <person name="Choi I.-G."/>
        </authorList>
    </citation>
    <scope>NUCLEOTIDE SEQUENCE [LARGE SCALE GENOMIC DNA]</scope>
    <source>
        <strain evidence="2 3">KUC8140</strain>
    </source>
</reference>
<protein>
    <submittedName>
        <fullName evidence="2">Uncharacterized protein</fullName>
    </submittedName>
</protein>
<dbReference type="Proteomes" id="UP000053477">
    <property type="component" value="Unassembled WGS sequence"/>
</dbReference>
<proteinExistence type="predicted"/>
<dbReference type="InParanoid" id="A0A0H2R4H4"/>
<dbReference type="AlphaFoldDB" id="A0A0H2R4H4"/>
<organism evidence="2 3">
    <name type="scientific">Schizopora paradoxa</name>
    <dbReference type="NCBI Taxonomy" id="27342"/>
    <lineage>
        <taxon>Eukaryota</taxon>
        <taxon>Fungi</taxon>
        <taxon>Dikarya</taxon>
        <taxon>Basidiomycota</taxon>
        <taxon>Agaricomycotina</taxon>
        <taxon>Agaricomycetes</taxon>
        <taxon>Hymenochaetales</taxon>
        <taxon>Schizoporaceae</taxon>
        <taxon>Schizopora</taxon>
    </lineage>
</organism>
<dbReference type="EMBL" id="KQ086568">
    <property type="protein sequence ID" value="KLO04378.1"/>
    <property type="molecule type" value="Genomic_DNA"/>
</dbReference>
<evidence type="ECO:0000256" key="1">
    <source>
        <dbReference type="SAM" id="MobiDB-lite"/>
    </source>
</evidence>
<name>A0A0H2R4H4_9AGAM</name>
<sequence length="375" mass="41454">MPTYQSEYRSEGGLNVPFIPNRNLLTIAGGTRIDFGTFSAAQKVQFFDTILALGLRAQGLPADHLRDAVDPSHIFHKDFRVLHEQAISALFHGLCLLMENAEDALVFAQIFRDTKLSFQVEDQPHTVIASQFYTRLPPRVAHSEISDFNDATRDFVNKVAVVLPAFLNQKSRRRRFPSTVSVANRPFAVTRFVPAASICKPTLPFPRDSVEFQERERAAEEARARAAEAAVVREDDEYTITEEEWEAANEVHTLTNSQEAATRIFARRYGARLPDPSPPSPRVARVGSRGPTPGAGAPAPVLGSRLLSPPPLQVRSPTRGVSVEPPPSFVAEHVNPFTGETVQGTFIPNRRPGYGAEEESYPSTSKGKGRGDYDY</sequence>
<keyword evidence="3" id="KW-1185">Reference proteome</keyword>
<evidence type="ECO:0000313" key="2">
    <source>
        <dbReference type="EMBL" id="KLO04378.1"/>
    </source>
</evidence>
<accession>A0A0H2R4H4</accession>
<feature type="region of interest" description="Disordered" evidence="1">
    <location>
        <begin position="270"/>
        <end position="375"/>
    </location>
</feature>
<gene>
    <name evidence="2" type="ORF">SCHPADRAFT_947742</name>
</gene>
<feature type="compositionally biased region" description="Low complexity" evidence="1">
    <location>
        <begin position="290"/>
        <end position="300"/>
    </location>
</feature>